<dbReference type="SUPFAM" id="SSF52540">
    <property type="entry name" value="P-loop containing nucleoside triphosphate hydrolases"/>
    <property type="match status" value="1"/>
</dbReference>
<dbReference type="InterPro" id="IPR027417">
    <property type="entry name" value="P-loop_NTPase"/>
</dbReference>
<feature type="compositionally biased region" description="Low complexity" evidence="8">
    <location>
        <begin position="1744"/>
        <end position="1755"/>
    </location>
</feature>
<dbReference type="InterPro" id="IPR011335">
    <property type="entry name" value="Restrct_endonuc-II-like"/>
</dbReference>
<dbReference type="InterPro" id="IPR014001">
    <property type="entry name" value="Helicase_ATP-bd"/>
</dbReference>
<feature type="domain" description="Helicase ATP-binding" evidence="9">
    <location>
        <begin position="217"/>
        <end position="385"/>
    </location>
</feature>
<evidence type="ECO:0000259" key="9">
    <source>
        <dbReference type="PROSITE" id="PS51192"/>
    </source>
</evidence>
<dbReference type="Gene3D" id="3.40.50.300">
    <property type="entry name" value="P-loop containing nucleotide triphosphate hydrolases"/>
    <property type="match status" value="2"/>
</dbReference>
<evidence type="ECO:0000256" key="5">
    <source>
        <dbReference type="ARBA" id="ARBA00022806"/>
    </source>
</evidence>
<dbReference type="InterPro" id="IPR039686">
    <property type="entry name" value="FANCM/Mph1-like_ID"/>
</dbReference>
<dbReference type="CDD" id="cd18801">
    <property type="entry name" value="SF2_C_FANCM_Hef"/>
    <property type="match status" value="1"/>
</dbReference>
<feature type="region of interest" description="Disordered" evidence="8">
    <location>
        <begin position="980"/>
        <end position="1011"/>
    </location>
</feature>
<keyword evidence="5" id="KW-0347">Helicase</keyword>
<feature type="region of interest" description="Disordered" evidence="8">
    <location>
        <begin position="1735"/>
        <end position="1777"/>
    </location>
</feature>
<dbReference type="SUPFAM" id="SSF47781">
    <property type="entry name" value="RuvA domain 2-like"/>
    <property type="match status" value="1"/>
</dbReference>
<feature type="compositionally biased region" description="Basic and acidic residues" evidence="8">
    <location>
        <begin position="990"/>
        <end position="1009"/>
    </location>
</feature>
<dbReference type="Pfam" id="PF16783">
    <property type="entry name" value="FANCM-MHF_bd"/>
    <property type="match status" value="1"/>
</dbReference>
<feature type="region of interest" description="Disordered" evidence="8">
    <location>
        <begin position="1032"/>
        <end position="1052"/>
    </location>
</feature>
<dbReference type="CDD" id="cd18033">
    <property type="entry name" value="DEXDc_FANCM"/>
    <property type="match status" value="1"/>
</dbReference>
<dbReference type="InterPro" id="IPR047418">
    <property type="entry name" value="XPF_nuclease_FANCM"/>
</dbReference>
<gene>
    <name evidence="12" type="primary">LOC106470323</name>
</gene>
<keyword evidence="6" id="KW-0067">ATP-binding</keyword>
<reference evidence="12" key="1">
    <citation type="submission" date="2025-08" db="UniProtKB">
        <authorList>
            <consortium name="RefSeq"/>
        </authorList>
    </citation>
    <scope>IDENTIFICATION</scope>
    <source>
        <tissue evidence="12">Muscle</tissue>
    </source>
</reference>
<dbReference type="InterPro" id="IPR031879">
    <property type="entry name" value="FANCM-MHF-bd"/>
</dbReference>
<dbReference type="CDD" id="cd12091">
    <property type="entry name" value="FANCM_ID"/>
    <property type="match status" value="1"/>
</dbReference>
<comment type="similarity">
    <text evidence="2">Belongs to the DEAD box helicase family. DEAH subfamily. FANCM sub-subfamily.</text>
</comment>
<evidence type="ECO:0000256" key="6">
    <source>
        <dbReference type="ARBA" id="ARBA00022840"/>
    </source>
</evidence>
<evidence type="ECO:0000256" key="2">
    <source>
        <dbReference type="ARBA" id="ARBA00009889"/>
    </source>
</evidence>
<dbReference type="PROSITE" id="PS51194">
    <property type="entry name" value="HELICASE_CTER"/>
    <property type="match status" value="1"/>
</dbReference>
<dbReference type="RefSeq" id="XP_022254654.1">
    <property type="nucleotide sequence ID" value="XM_022398946.1"/>
</dbReference>
<dbReference type="InterPro" id="IPR011545">
    <property type="entry name" value="DEAD/DEAH_box_helicase_dom"/>
</dbReference>
<dbReference type="SMART" id="SM00487">
    <property type="entry name" value="DEXDc"/>
    <property type="match status" value="1"/>
</dbReference>
<keyword evidence="4" id="KW-0378">Hydrolase</keyword>
<dbReference type="Proteomes" id="UP000694941">
    <property type="component" value="Unplaced"/>
</dbReference>
<keyword evidence="11" id="KW-1185">Reference proteome</keyword>
<keyword evidence="7" id="KW-0539">Nucleus</keyword>
<comment type="subcellular location">
    <subcellularLocation>
        <location evidence="1">Nucleus</location>
    </subcellularLocation>
</comment>
<dbReference type="InterPro" id="IPR006166">
    <property type="entry name" value="ERCC4_domain"/>
</dbReference>
<feature type="region of interest" description="Disordered" evidence="8">
    <location>
        <begin position="1584"/>
        <end position="1604"/>
    </location>
</feature>
<keyword evidence="3" id="KW-0547">Nucleotide-binding</keyword>
<organism evidence="11 12">
    <name type="scientific">Limulus polyphemus</name>
    <name type="common">Atlantic horseshoe crab</name>
    <dbReference type="NCBI Taxonomy" id="6850"/>
    <lineage>
        <taxon>Eukaryota</taxon>
        <taxon>Metazoa</taxon>
        <taxon>Ecdysozoa</taxon>
        <taxon>Arthropoda</taxon>
        <taxon>Chelicerata</taxon>
        <taxon>Merostomata</taxon>
        <taxon>Xiphosura</taxon>
        <taxon>Limulidae</taxon>
        <taxon>Limulus</taxon>
    </lineage>
</organism>
<evidence type="ECO:0000256" key="7">
    <source>
        <dbReference type="ARBA" id="ARBA00023242"/>
    </source>
</evidence>
<evidence type="ECO:0000256" key="4">
    <source>
        <dbReference type="ARBA" id="ARBA00022801"/>
    </source>
</evidence>
<dbReference type="SMART" id="SM00891">
    <property type="entry name" value="ERCC4"/>
    <property type="match status" value="1"/>
</dbReference>
<dbReference type="SUPFAM" id="SSF52980">
    <property type="entry name" value="Restriction endonuclease-like"/>
    <property type="match status" value="1"/>
</dbReference>
<dbReference type="Pfam" id="PF02732">
    <property type="entry name" value="ERCC4"/>
    <property type="match status" value="1"/>
</dbReference>
<evidence type="ECO:0000259" key="10">
    <source>
        <dbReference type="PROSITE" id="PS51194"/>
    </source>
</evidence>
<name>A0ABM1TFJ8_LIMPO</name>
<dbReference type="InterPro" id="IPR044749">
    <property type="entry name" value="FANCM_DEXDc"/>
</dbReference>
<sequence length="2520" mass="284779">MSKKQATLFQTWTRSLSQVGKSDPEFRNLTGKGNGRIDTSVRTNSSLTSTRNNFDTSEIWNDCFVTESDDENDKALVQAMEESLLEYKKENCVSCNNQVSQSNNKTSAFEAESSSAYFGVNRKGSSRGCNLSSYNLVECIDDNENNEIFMQAVEKSMLNDEHTLNNTWKSSYSVTGVITKQIPSSTPLENLPGFDTEAGKTWIYPTNYPFRDYQFKIVQEALLKNTLVILPTGLGKTFIAAVVMYNFYRWYPSCNIVFMAPTRPLVAQQIEACFKIMGIPQADTVEMTGSMLPQERKLAWETKRVFFLTPQVMMNDLSRGVCLVSNVKCIVVDEAHKALGNHSYCQVIKELINCSKQFRVLALSASPGSDLMAVGKVLKNLLIAHVEMRAEDSPDVVPYTHERTIQKIVVPLGEEVKYFQNLFLSVINTYLRRLNQQGALACTDPSSLSKFKVLKLREAFKQNPHDRIPRNLHGFIHANFSLCITLYHAYELLLLHGMTSFFNFLQGVISGEKSQARVKTELMKNAEFVKMMENLRNKFQNGTVEDCFQSCNAKSNINRGNLFQETVKDSEMHANLNFIGHPKLTKLKEIVIEHFEKCQSEAGEGNPVNTRVMIFSQYRDSVNEITELLNLQRPLIKAMSFIGQTSTNRNSKGFTQKQQTKIIKEFREGGYNTLVATCVGEEGLDIGEVDLIVCFDAPKSPIRLIQRMGRTGRKRQGKIVILVTEGKEEQAYNQSRYSKKSIHKAIISGRAFQSLYPHNPRMVPKEVNPVCHKMFMTVDTYKAQNVNTRKRFLKDICQKNGKLNPGNSNSILNAEELLFWNTHLKIPENDISVLDAPSSFVTLPAAANNISGCHKTRKKLSLSEWIPWQNVKQQTHFVEHSSKTQNLVEIMQFMELQEQLGPNNDLYGLEMKVYLRPDDVLQPGEKNEFSSKIRMFMKPDGRNLVQKYIQRPESEPKHETFNAFVGENCKKKKLMQNTLQEKTKKKSKAKLSEENNGTKEGKTQQDKNSVKPIQHLTALIDDEDKDFKVPVKQLPDSAELSTNGKSRSSKEERCTSCIKEHVPDVEPVLVNPCQEETSIDTEMLENLAISAVDNTYSISKESSPVFESKVKEPPSLDDNVFSPEKSMLSPVNLDEVVTFNNFMIQEVQKSEKSSKDLGVSKDISLAPECNQHEKFPPKTNASLSLTQNEKLFLKEGTSVSPNNQKLFTFNYKVYISSEKVSDFSSEISGVINSGSVATNVNKNNCSSTVLNKQNVKGINDMVITPESKNDLFSLLSEPGCVGKDVMDINNKPKCTRRKAFDGNSKPEFSEDDSVDVNSKLEYSRKKTLDDDKPDCVGKNISDNLLKQRYTKQNTSDVNNKQEYKAKSASDMLSKPVGTNISNILERSEVKSDPYVTGKQKEKILLGENGTESSDLLSKSKDPVSTKVLYKDKTLQHYTENFPPSSFIANHSQSENGLTMTQLISFLNSSELATQNVFSPPRIHQASDGDTLKVSVHTEADCKDFQTPMIKFTSISEAEKTSPAKNIEDCKGSIEHAYLKKEHENKDNKSVFKSDCADFDLMFDLDEMEDLDLDVLNDIEEEMIPPSPVASSSTSDAPKQARKKLSLNRNGSCRKLYSSSDESGCTPFIPHPIKDEETCVNKNTKKLDQLTKSQGFSFENLIVENNRDMTCKDTMAPNFTKIQSANTEINVLPSSSPKIGVVKPFHRSPSKSPLFSPIIAQDQPSENDSVVIKRSRKRGHNIINSSPSSSEDSSLSNCQTPFKQEKVHSQDSDDFVPSKPCKSFRVSCKVNSMNTSSIDDVKATKLFPIEKGQRNKFSRQGEGLEFLDLEAQVSDEEKAHSEEENEDSILDEYESSFIDDLEDNKISQQQVGKNDDTTHIMYLRSIKSPIVHQGQYKLRYNLNADVDVFSQISSPNHSEYVEDSFCVANDCVEYETSPSILKPQTLKRPQLLRKRRIVMMDVSSEEDEEEKIPPALIEKFEKNNHLETIKDLKATSGVTEYSEPYKVIGKMSTTLSSDRQQNVLPCQSKCVSTSLQSHVKASKPSNCQIEKAFLKDYSDNFNATREFALSHETKLLSKSVNESRPVMKDELRSLQNVVPKIDISVSCNTGLRVDQLTCSTNKLKTYPNPNTEISFQEELRKQRLLRQKQKKEEFLQKLNDKKDSCTYQKTISNTTGTNSNALVKLKRESDTSVVFNKKSFQVVSEASGLTVISYDTRKSEVIPRDVHFDSLLKKRSSFMSPAFNKQRITNSILPNNSLSQVSSPKQTLCDLSAQNIKMSGNLTTIPSVTGLMDSVNNSVKHEKKLVILVDSREISSGHMVMSCLRSKYKCKTAVQQLVYADYLVSNRLGVHRIVLTEFANGQNRSKLLETVRTMCDLYDRPCLIIEKEKVKQDEKPKIFHRTKYFDNTLSQLVQTHVKVIYSDSQEETAALLFDLVQQEHRKGWDLPLLPGPNVKVEQVLQFYLTIPCVSYATALNFFYSFSSIKHFMESSRDKLQKAGKISQAKATEIYRFLRVLIMDLK</sequence>
<dbReference type="Pfam" id="PF00270">
    <property type="entry name" value="DEAD"/>
    <property type="match status" value="1"/>
</dbReference>
<dbReference type="PROSITE" id="PS51192">
    <property type="entry name" value="HELICASE_ATP_BIND_1"/>
    <property type="match status" value="1"/>
</dbReference>
<evidence type="ECO:0000313" key="12">
    <source>
        <dbReference type="RefSeq" id="XP_022254654.1"/>
    </source>
</evidence>
<dbReference type="SMART" id="SM00490">
    <property type="entry name" value="HELICc"/>
    <property type="match status" value="1"/>
</dbReference>
<evidence type="ECO:0000256" key="1">
    <source>
        <dbReference type="ARBA" id="ARBA00004123"/>
    </source>
</evidence>
<feature type="compositionally biased region" description="Polar residues" evidence="8">
    <location>
        <begin position="40"/>
        <end position="49"/>
    </location>
</feature>
<feature type="domain" description="Helicase C-terminal" evidence="10">
    <location>
        <begin position="590"/>
        <end position="763"/>
    </location>
</feature>
<dbReference type="Gene3D" id="1.10.150.20">
    <property type="entry name" value="5' to 3' exonuclease, C-terminal subdomain"/>
    <property type="match status" value="1"/>
</dbReference>
<dbReference type="PANTHER" id="PTHR14025:SF20">
    <property type="entry name" value="FANCONI ANEMIA GROUP M PROTEIN"/>
    <property type="match status" value="1"/>
</dbReference>
<dbReference type="InterPro" id="IPR010994">
    <property type="entry name" value="RuvA_2-like"/>
</dbReference>
<evidence type="ECO:0000256" key="8">
    <source>
        <dbReference type="SAM" id="MobiDB-lite"/>
    </source>
</evidence>
<dbReference type="Gene3D" id="1.20.1320.20">
    <property type="entry name" value="hef helicase domain"/>
    <property type="match status" value="1"/>
</dbReference>
<accession>A0ABM1TFJ8</accession>
<dbReference type="InterPro" id="IPR001650">
    <property type="entry name" value="Helicase_C-like"/>
</dbReference>
<evidence type="ECO:0000256" key="3">
    <source>
        <dbReference type="ARBA" id="ARBA00022741"/>
    </source>
</evidence>
<dbReference type="CDD" id="cd20077">
    <property type="entry name" value="XPF_nuclease_FANCM"/>
    <property type="match status" value="1"/>
</dbReference>
<evidence type="ECO:0000313" key="11">
    <source>
        <dbReference type="Proteomes" id="UP000694941"/>
    </source>
</evidence>
<feature type="region of interest" description="Disordered" evidence="8">
    <location>
        <begin position="30"/>
        <end position="49"/>
    </location>
</feature>
<dbReference type="GeneID" id="106470323"/>
<dbReference type="PANTHER" id="PTHR14025">
    <property type="entry name" value="FANCONI ANEMIA GROUP M FANCM FAMILY MEMBER"/>
    <property type="match status" value="1"/>
</dbReference>
<proteinExistence type="inferred from homology"/>
<dbReference type="Gene3D" id="3.40.50.10130">
    <property type="match status" value="1"/>
</dbReference>
<protein>
    <submittedName>
        <fullName evidence="12">Fanconi anemia group M protein-like</fullName>
    </submittedName>
</protein>
<dbReference type="Pfam" id="PF00271">
    <property type="entry name" value="Helicase_C"/>
    <property type="match status" value="1"/>
</dbReference>